<evidence type="ECO:0000313" key="3">
    <source>
        <dbReference type="Proteomes" id="UP001175271"/>
    </source>
</evidence>
<proteinExistence type="predicted"/>
<gene>
    <name evidence="2" type="ORF">QR680_017306</name>
</gene>
<dbReference type="EMBL" id="JAUCMV010000004">
    <property type="protein sequence ID" value="KAK0404137.1"/>
    <property type="molecule type" value="Genomic_DNA"/>
</dbReference>
<protein>
    <recommendedName>
        <fullName evidence="4">CX domain-containing protein</fullName>
    </recommendedName>
</protein>
<keyword evidence="1" id="KW-0812">Transmembrane</keyword>
<sequence length="599" mass="66887">MLAFFVFQKAEATELKCCEGFNDNYGTCSGGMCSTVQMIMNIGNKQKDQVKRQCVEEIGIPPGCIEDRPNERTVIKTCYCNTELCNAVGHGDLSTEGIVEGEHPCSAKSEFSETKLTNLFASRGIPRLAPLRFSLGPFGRPPDETEALRAESRLETPLFKCGLWTTPRRRKQLLAPLNPFLVASSSPPPLPANCVIRRDRIRRDFSFSEAMDLRLQGQSNGIFYTGYSNEFIECVFEDGDISGRNERYEFRCNADLVCCGRQCCVPQEATIPFWLVIILIVLALLLLLAILGALAWMFAKQKPKPQKPKKTYHGPSGGYRSVRQIDDDRHVLGGASDYSSRADNYSSLTRQPMTGYGNGAYNAYDKAADYDVGPSANTVRAHGISSQDQTLSDDHTRREDELTAFQGRQYSQSTVEGEFSPAPPPMTAQRGFFAPPPARHDVHETFEESFKEEIQMERSDSRENKLNFLVVFVGGAQLSRPASEKFVPSAMEEQTLLKPQPVRAIERPEGDISQALVPETIVPEPLQPQKAQIAYYRPFVPDPMEETTFAHPERATASFHDVSEISSATVAEQKVLERPPEKRAELMFTRPGFDNVPSY</sequence>
<feature type="transmembrane region" description="Helical" evidence="1">
    <location>
        <begin position="271"/>
        <end position="299"/>
    </location>
</feature>
<organism evidence="2 3">
    <name type="scientific">Steinernema hermaphroditum</name>
    <dbReference type="NCBI Taxonomy" id="289476"/>
    <lineage>
        <taxon>Eukaryota</taxon>
        <taxon>Metazoa</taxon>
        <taxon>Ecdysozoa</taxon>
        <taxon>Nematoda</taxon>
        <taxon>Chromadorea</taxon>
        <taxon>Rhabditida</taxon>
        <taxon>Tylenchina</taxon>
        <taxon>Panagrolaimomorpha</taxon>
        <taxon>Strongyloidoidea</taxon>
        <taxon>Steinernematidae</taxon>
        <taxon>Steinernema</taxon>
    </lineage>
</organism>
<dbReference type="Proteomes" id="UP001175271">
    <property type="component" value="Unassembled WGS sequence"/>
</dbReference>
<comment type="caution">
    <text evidence="2">The sequence shown here is derived from an EMBL/GenBank/DDBJ whole genome shotgun (WGS) entry which is preliminary data.</text>
</comment>
<accession>A0AA39HE27</accession>
<reference evidence="2" key="1">
    <citation type="submission" date="2023-06" db="EMBL/GenBank/DDBJ databases">
        <title>Genomic analysis of the entomopathogenic nematode Steinernema hermaphroditum.</title>
        <authorList>
            <person name="Schwarz E.M."/>
            <person name="Heppert J.K."/>
            <person name="Baniya A."/>
            <person name="Schwartz H.T."/>
            <person name="Tan C.-H."/>
            <person name="Antoshechkin I."/>
            <person name="Sternberg P.W."/>
            <person name="Goodrich-Blair H."/>
            <person name="Dillman A.R."/>
        </authorList>
    </citation>
    <scope>NUCLEOTIDE SEQUENCE</scope>
    <source>
        <strain evidence="2">PS9179</strain>
        <tissue evidence="2">Whole animal</tissue>
    </source>
</reference>
<name>A0AA39HE27_9BILA</name>
<evidence type="ECO:0000256" key="1">
    <source>
        <dbReference type="SAM" id="Phobius"/>
    </source>
</evidence>
<evidence type="ECO:0008006" key="4">
    <source>
        <dbReference type="Google" id="ProtNLM"/>
    </source>
</evidence>
<keyword evidence="1" id="KW-0472">Membrane</keyword>
<evidence type="ECO:0000313" key="2">
    <source>
        <dbReference type="EMBL" id="KAK0404137.1"/>
    </source>
</evidence>
<keyword evidence="1" id="KW-1133">Transmembrane helix</keyword>
<keyword evidence="3" id="KW-1185">Reference proteome</keyword>
<dbReference type="AlphaFoldDB" id="A0AA39HE27"/>